<evidence type="ECO:0000256" key="3">
    <source>
        <dbReference type="ARBA" id="ARBA00030383"/>
    </source>
</evidence>
<evidence type="ECO:0000313" key="6">
    <source>
        <dbReference type="EMBL" id="KFO26744.1"/>
    </source>
</evidence>
<dbReference type="GO" id="GO:0070876">
    <property type="term" value="C:SOSS complex"/>
    <property type="evidence" value="ECO:0007669"/>
    <property type="project" value="InterPro"/>
</dbReference>
<evidence type="ECO:0000256" key="5">
    <source>
        <dbReference type="ARBA" id="ARBA00033066"/>
    </source>
</evidence>
<accession>A0A091D3T8</accession>
<proteinExistence type="inferred from homology"/>
<dbReference type="EMBL" id="KN123095">
    <property type="protein sequence ID" value="KFO26744.1"/>
    <property type="molecule type" value="Genomic_DNA"/>
</dbReference>
<sequence length="175" mass="18952">MGVRGVHMGTLCLDLLGLQTPEFDAGIVKPSSKQLAIGALLQCLAAALYEGGFQNKNRVAILAELDKEKRKLLMQNQSSTNHPGARPSLNKDFRDHAEQQHIAAQQKAALQLQINSMWIYYYCSVKHYAVGAEKLGDTCLWGGGLGAEAPAPGHQQALSTRSTCGTRGILEHVEV</sequence>
<gene>
    <name evidence="6" type="ORF">H920_11847</name>
</gene>
<protein>
    <recommendedName>
        <fullName evidence="2">SOSS complex subunit C</fullName>
    </recommendedName>
    <alternativeName>
        <fullName evidence="3">Sensor of single-strand DNA complex subunit C</fullName>
    </alternativeName>
    <alternativeName>
        <fullName evidence="5">Sensor of ssDNA subunit C</fullName>
    </alternativeName>
    <alternativeName>
        <fullName evidence="4">Single-stranded DNA-binding protein-interacting protein 1</fullName>
    </alternativeName>
</protein>
<dbReference type="STRING" id="885580.ENSFDAP00000002650"/>
<organism evidence="6 7">
    <name type="scientific">Fukomys damarensis</name>
    <name type="common">Damaraland mole rat</name>
    <name type="synonym">Cryptomys damarensis</name>
    <dbReference type="NCBI Taxonomy" id="885580"/>
    <lineage>
        <taxon>Eukaryota</taxon>
        <taxon>Metazoa</taxon>
        <taxon>Chordata</taxon>
        <taxon>Craniata</taxon>
        <taxon>Vertebrata</taxon>
        <taxon>Euteleostomi</taxon>
        <taxon>Mammalia</taxon>
        <taxon>Eutheria</taxon>
        <taxon>Euarchontoglires</taxon>
        <taxon>Glires</taxon>
        <taxon>Rodentia</taxon>
        <taxon>Hystricomorpha</taxon>
        <taxon>Bathyergidae</taxon>
        <taxon>Fukomys</taxon>
    </lineage>
</organism>
<evidence type="ECO:0000256" key="2">
    <source>
        <dbReference type="ARBA" id="ARBA00014540"/>
    </source>
</evidence>
<keyword evidence="7" id="KW-1185">Reference proteome</keyword>
<dbReference type="InterPro" id="IPR031821">
    <property type="entry name" value="SOSSC"/>
</dbReference>
<dbReference type="PANTHER" id="PTHR31526:SF2">
    <property type="entry name" value="SOSS COMPLEX SUBUNIT C"/>
    <property type="match status" value="1"/>
</dbReference>
<dbReference type="GO" id="GO:0006281">
    <property type="term" value="P:DNA repair"/>
    <property type="evidence" value="ECO:0007669"/>
    <property type="project" value="InterPro"/>
</dbReference>
<dbReference type="PANTHER" id="PTHR31526">
    <property type="entry name" value="SOSS COMPLEX SUBUNIT C"/>
    <property type="match status" value="1"/>
</dbReference>
<dbReference type="Proteomes" id="UP000028990">
    <property type="component" value="Unassembled WGS sequence"/>
</dbReference>
<dbReference type="GO" id="GO:0005654">
    <property type="term" value="C:nucleoplasm"/>
    <property type="evidence" value="ECO:0007669"/>
    <property type="project" value="TreeGrafter"/>
</dbReference>
<comment type="similarity">
    <text evidence="1">Belongs to the SOSS-C family.</text>
</comment>
<evidence type="ECO:0000313" key="7">
    <source>
        <dbReference type="Proteomes" id="UP000028990"/>
    </source>
</evidence>
<evidence type="ECO:0000256" key="4">
    <source>
        <dbReference type="ARBA" id="ARBA00031967"/>
    </source>
</evidence>
<reference evidence="6 7" key="1">
    <citation type="submission" date="2013-11" db="EMBL/GenBank/DDBJ databases">
        <title>The Damaraland mole rat (Fukomys damarensis) genome and evolution of African mole rats.</title>
        <authorList>
            <person name="Gladyshev V.N."/>
            <person name="Fang X."/>
        </authorList>
    </citation>
    <scope>NUCLEOTIDE SEQUENCE [LARGE SCALE GENOMIC DNA]</scope>
    <source>
        <tissue evidence="6">Liver</tissue>
    </source>
</reference>
<dbReference type="AlphaFoldDB" id="A0A091D3T8"/>
<evidence type="ECO:0000256" key="1">
    <source>
        <dbReference type="ARBA" id="ARBA00007829"/>
    </source>
</evidence>
<name>A0A091D3T8_FUKDA</name>